<evidence type="ECO:0000256" key="1">
    <source>
        <dbReference type="SAM" id="MobiDB-lite"/>
    </source>
</evidence>
<gene>
    <name evidence="2" type="ORF">BV898_00840</name>
</gene>
<feature type="compositionally biased region" description="Low complexity" evidence="1">
    <location>
        <begin position="82"/>
        <end position="96"/>
    </location>
</feature>
<proteinExistence type="predicted"/>
<dbReference type="Proteomes" id="UP000192578">
    <property type="component" value="Unassembled WGS sequence"/>
</dbReference>
<feature type="region of interest" description="Disordered" evidence="1">
    <location>
        <begin position="82"/>
        <end position="114"/>
    </location>
</feature>
<evidence type="ECO:0000313" key="2">
    <source>
        <dbReference type="EMBL" id="OQV25150.1"/>
    </source>
</evidence>
<keyword evidence="3" id="KW-1185">Reference proteome</keyword>
<dbReference type="AlphaFoldDB" id="A0A1W0XCG9"/>
<sequence>MPSQDTFDIASRYGINGHLRACYRTATTPCNSHQRFRLLHSNRYHNNRRFRRCPSPAVLATGCQILRLQRDRYCHSGLHHGLQSHGLQSHGLQSHGLRSHGLQSHGLQSHGLQS</sequence>
<protein>
    <submittedName>
        <fullName evidence="2">Uncharacterized protein</fullName>
    </submittedName>
</protein>
<name>A0A1W0XCG9_HYPEX</name>
<organism evidence="2 3">
    <name type="scientific">Hypsibius exemplaris</name>
    <name type="common">Freshwater tardigrade</name>
    <dbReference type="NCBI Taxonomy" id="2072580"/>
    <lineage>
        <taxon>Eukaryota</taxon>
        <taxon>Metazoa</taxon>
        <taxon>Ecdysozoa</taxon>
        <taxon>Tardigrada</taxon>
        <taxon>Eutardigrada</taxon>
        <taxon>Parachela</taxon>
        <taxon>Hypsibioidea</taxon>
        <taxon>Hypsibiidae</taxon>
        <taxon>Hypsibius</taxon>
    </lineage>
</organism>
<comment type="caution">
    <text evidence="2">The sequence shown here is derived from an EMBL/GenBank/DDBJ whole genome shotgun (WGS) entry which is preliminary data.</text>
</comment>
<evidence type="ECO:0000313" key="3">
    <source>
        <dbReference type="Proteomes" id="UP000192578"/>
    </source>
</evidence>
<reference evidence="3" key="1">
    <citation type="submission" date="2017-01" db="EMBL/GenBank/DDBJ databases">
        <title>Comparative genomics of anhydrobiosis in the tardigrade Hypsibius dujardini.</title>
        <authorList>
            <person name="Yoshida Y."/>
            <person name="Koutsovoulos G."/>
            <person name="Laetsch D."/>
            <person name="Stevens L."/>
            <person name="Kumar S."/>
            <person name="Horikawa D."/>
            <person name="Ishino K."/>
            <person name="Komine S."/>
            <person name="Tomita M."/>
            <person name="Blaxter M."/>
            <person name="Arakawa K."/>
        </authorList>
    </citation>
    <scope>NUCLEOTIDE SEQUENCE [LARGE SCALE GENOMIC DNA]</scope>
    <source>
        <strain evidence="3">Z151</strain>
    </source>
</reference>
<feature type="compositionally biased region" description="Polar residues" evidence="1">
    <location>
        <begin position="101"/>
        <end position="114"/>
    </location>
</feature>
<dbReference type="EMBL" id="MTYJ01000003">
    <property type="protein sequence ID" value="OQV25150.1"/>
    <property type="molecule type" value="Genomic_DNA"/>
</dbReference>
<accession>A0A1W0XCG9</accession>